<protein>
    <recommendedName>
        <fullName evidence="1">DUF8040 domain-containing protein</fullName>
    </recommendedName>
</protein>
<reference evidence="2" key="1">
    <citation type="submission" date="2023-03" db="EMBL/GenBank/DDBJ databases">
        <title>Chromosome-scale reference genome and RAD-based genetic map of yellow starthistle (Centaurea solstitialis) reveal putative structural variation and QTLs associated with invader traits.</title>
        <authorList>
            <person name="Reatini B."/>
            <person name="Cang F.A."/>
            <person name="Jiang Q."/>
            <person name="Mckibben M.T.W."/>
            <person name="Barker M.S."/>
            <person name="Rieseberg L.H."/>
            <person name="Dlugosch K.M."/>
        </authorList>
    </citation>
    <scope>NUCLEOTIDE SEQUENCE</scope>
    <source>
        <strain evidence="2">CAN-66</strain>
        <tissue evidence="2">Leaf</tissue>
    </source>
</reference>
<dbReference type="PANTHER" id="PTHR22930">
    <property type="match status" value="1"/>
</dbReference>
<dbReference type="InterPro" id="IPR058353">
    <property type="entry name" value="DUF8040"/>
</dbReference>
<dbReference type="InterPro" id="IPR045249">
    <property type="entry name" value="HARBI1-like"/>
</dbReference>
<evidence type="ECO:0000259" key="1">
    <source>
        <dbReference type="Pfam" id="PF26138"/>
    </source>
</evidence>
<accession>A0AA38TEC3</accession>
<dbReference type="AlphaFoldDB" id="A0AA38TEC3"/>
<dbReference type="PANTHER" id="PTHR22930:SF278">
    <property type="entry name" value="MYB_SANT-LIKE DOMAIN, HARBINGER TRANSPOSASE-DERIVED NUCLEASE DOMAIN PROTEIN-RELATED"/>
    <property type="match status" value="1"/>
</dbReference>
<name>A0AA38TEC3_9ASTR</name>
<evidence type="ECO:0000313" key="2">
    <source>
        <dbReference type="EMBL" id="KAJ9553150.1"/>
    </source>
</evidence>
<feature type="domain" description="DUF8040" evidence="1">
    <location>
        <begin position="122"/>
        <end position="218"/>
    </location>
</feature>
<comment type="caution">
    <text evidence="2">The sequence shown here is derived from an EMBL/GenBank/DDBJ whole genome shotgun (WGS) entry which is preliminary data.</text>
</comment>
<proteinExistence type="predicted"/>
<gene>
    <name evidence="2" type="ORF">OSB04_017195</name>
</gene>
<sequence length="385" mass="44483">MVFFKHQCYNGCHINKKHTNLSTNNPSPSLADCMNIVKKFSGFNEGSIEYSKSLLVFTKMQNREAFMFPTTDEAKMEMNSDDSDSYDDNEDYLEEDIKFKLLCRLAMNGILLACNICTPCHTSDRTEHMFINDILNGHPRRCYEMFRLHVPLFRQLCVDLVTNYGMKHTRKISIEESVGMFLMTLAHGAMNRFTQETFGRSGETVYRHFSIVLAAVMKMSADMIKSAANYDDDIPEYVLNNPRYYPMLKVLSYVIVTLMDCIGTIDGTHVKAVVPKHEEAKYIGRKGYATQNIMVVCDFNMCFTFRPKLNFPHPTVDKYYVVDDVYPNTKGYLAPYKDMNIRYHLPDFQRGHTTAMRAPRGPKEKFNYHHSSLLNNIEQTFGVES</sequence>
<keyword evidence="3" id="KW-1185">Reference proteome</keyword>
<evidence type="ECO:0000313" key="3">
    <source>
        <dbReference type="Proteomes" id="UP001172457"/>
    </source>
</evidence>
<organism evidence="2 3">
    <name type="scientific">Centaurea solstitialis</name>
    <name type="common">yellow star-thistle</name>
    <dbReference type="NCBI Taxonomy" id="347529"/>
    <lineage>
        <taxon>Eukaryota</taxon>
        <taxon>Viridiplantae</taxon>
        <taxon>Streptophyta</taxon>
        <taxon>Embryophyta</taxon>
        <taxon>Tracheophyta</taxon>
        <taxon>Spermatophyta</taxon>
        <taxon>Magnoliopsida</taxon>
        <taxon>eudicotyledons</taxon>
        <taxon>Gunneridae</taxon>
        <taxon>Pentapetalae</taxon>
        <taxon>asterids</taxon>
        <taxon>campanulids</taxon>
        <taxon>Asterales</taxon>
        <taxon>Asteraceae</taxon>
        <taxon>Carduoideae</taxon>
        <taxon>Cardueae</taxon>
        <taxon>Centaureinae</taxon>
        <taxon>Centaurea</taxon>
    </lineage>
</organism>
<dbReference type="Proteomes" id="UP001172457">
    <property type="component" value="Chromosome 4"/>
</dbReference>
<dbReference type="Pfam" id="PF26138">
    <property type="entry name" value="DUF8040"/>
    <property type="match status" value="1"/>
</dbReference>
<dbReference type="EMBL" id="JARYMX010000004">
    <property type="protein sequence ID" value="KAJ9553150.1"/>
    <property type="molecule type" value="Genomic_DNA"/>
</dbReference>